<proteinExistence type="predicted"/>
<reference evidence="2 3" key="1">
    <citation type="journal article" date="2019" name="Emerg. Microbes Infect.">
        <title>Comprehensive subspecies identification of 175 nontuberculous mycobacteria species based on 7547 genomic profiles.</title>
        <authorList>
            <person name="Matsumoto Y."/>
            <person name="Kinjo T."/>
            <person name="Motooka D."/>
            <person name="Nabeya D."/>
            <person name="Jung N."/>
            <person name="Uechi K."/>
            <person name="Horii T."/>
            <person name="Iida T."/>
            <person name="Fujita J."/>
            <person name="Nakamura S."/>
        </authorList>
    </citation>
    <scope>NUCLEOTIDE SEQUENCE [LARGE SCALE GENOMIC DNA]</scope>
    <source>
        <strain evidence="2 3">JCM 30396</strain>
    </source>
</reference>
<protein>
    <recommendedName>
        <fullName evidence="1">Limonene-1,2-epoxide hydrolase domain-containing protein</fullName>
    </recommendedName>
</protein>
<gene>
    <name evidence="2" type="ORF">MHEL_52590</name>
</gene>
<dbReference type="Gene3D" id="3.10.450.50">
    <property type="match status" value="1"/>
</dbReference>
<dbReference type="SUPFAM" id="SSF54427">
    <property type="entry name" value="NTF2-like"/>
    <property type="match status" value="1"/>
</dbReference>
<accession>A0A7I7TFR3</accession>
<organism evidence="2 3">
    <name type="scientific">Mycolicibacterium helvum</name>
    <dbReference type="NCBI Taxonomy" id="1534349"/>
    <lineage>
        <taxon>Bacteria</taxon>
        <taxon>Bacillati</taxon>
        <taxon>Actinomycetota</taxon>
        <taxon>Actinomycetes</taxon>
        <taxon>Mycobacteriales</taxon>
        <taxon>Mycobacteriaceae</taxon>
        <taxon>Mycolicibacterium</taxon>
    </lineage>
</organism>
<keyword evidence="3" id="KW-1185">Reference proteome</keyword>
<name>A0A7I7TFR3_9MYCO</name>
<evidence type="ECO:0000313" key="2">
    <source>
        <dbReference type="EMBL" id="BBY67016.1"/>
    </source>
</evidence>
<dbReference type="InterPro" id="IPR032710">
    <property type="entry name" value="NTF2-like_dom_sf"/>
</dbReference>
<evidence type="ECO:0000313" key="3">
    <source>
        <dbReference type="Proteomes" id="UP000467148"/>
    </source>
</evidence>
<feature type="domain" description="Limonene-1,2-epoxide hydrolase" evidence="1">
    <location>
        <begin position="11"/>
        <end position="128"/>
    </location>
</feature>
<evidence type="ECO:0000259" key="1">
    <source>
        <dbReference type="Pfam" id="PF07858"/>
    </source>
</evidence>
<dbReference type="RefSeq" id="WP_163751044.1">
    <property type="nucleotide sequence ID" value="NZ_AP022596.1"/>
</dbReference>
<sequence>MSIDTSAVPTEVAQTVLGMWNALSNRDWETLKTFLSDDCIYVDMPVGPIAAARGPEDIVKRLKIGLEPLAGYENHDGVLVSNGVDTMYEHSETWTFKTGEQGVLRFVTVHKVENGKITLWKDYWDMNGLTGFAPSTWLEDLAQADMSWMFDATGLI</sequence>
<dbReference type="EMBL" id="AP022596">
    <property type="protein sequence ID" value="BBY67016.1"/>
    <property type="molecule type" value="Genomic_DNA"/>
</dbReference>
<dbReference type="Pfam" id="PF07858">
    <property type="entry name" value="LEH"/>
    <property type="match status" value="1"/>
</dbReference>
<dbReference type="InterPro" id="IPR013100">
    <property type="entry name" value="LEH"/>
</dbReference>
<dbReference type="AlphaFoldDB" id="A0A7I7TFR3"/>
<dbReference type="KEGG" id="mhev:MHEL_52590"/>
<dbReference type="Proteomes" id="UP000467148">
    <property type="component" value="Chromosome"/>
</dbReference>